<dbReference type="CDD" id="cd17557">
    <property type="entry name" value="REC_Rcp-like"/>
    <property type="match status" value="1"/>
</dbReference>
<feature type="domain" description="Response regulatory" evidence="2">
    <location>
        <begin position="7"/>
        <end position="135"/>
    </location>
</feature>
<evidence type="ECO:0000313" key="4">
    <source>
        <dbReference type="Proteomes" id="UP000064893"/>
    </source>
</evidence>
<dbReference type="RefSeq" id="WP_057954764.1">
    <property type="nucleotide sequence ID" value="NZ_CP013118.1"/>
</dbReference>
<dbReference type="Pfam" id="PF00072">
    <property type="entry name" value="Response_reg"/>
    <property type="match status" value="1"/>
</dbReference>
<evidence type="ECO:0000313" key="3">
    <source>
        <dbReference type="EMBL" id="ALO17508.1"/>
    </source>
</evidence>
<dbReference type="OrthoDB" id="7631574at2"/>
<dbReference type="InterPro" id="IPR052893">
    <property type="entry name" value="TCS_response_regulator"/>
</dbReference>
<gene>
    <name evidence="3" type="primary">rcp1</name>
    <name evidence="3" type="ORF">L21SP5_03917</name>
</gene>
<proteinExistence type="predicted"/>
<dbReference type="AlphaFoldDB" id="A0A0S2I5N2"/>
<keyword evidence="1" id="KW-0597">Phosphoprotein</keyword>
<protein>
    <submittedName>
        <fullName evidence="3">Response regulator rcp1</fullName>
    </submittedName>
</protein>
<dbReference type="GO" id="GO:0000160">
    <property type="term" value="P:phosphorelay signal transduction system"/>
    <property type="evidence" value="ECO:0007669"/>
    <property type="project" value="InterPro"/>
</dbReference>
<dbReference type="PANTHER" id="PTHR44520">
    <property type="entry name" value="RESPONSE REGULATOR RCP1-RELATED"/>
    <property type="match status" value="1"/>
</dbReference>
<accession>A0A0S2I5N2</accession>
<dbReference type="PROSITE" id="PS50110">
    <property type="entry name" value="RESPONSE_REGULATORY"/>
    <property type="match status" value="1"/>
</dbReference>
<dbReference type="Proteomes" id="UP000064893">
    <property type="component" value="Chromosome"/>
</dbReference>
<sequence>MIHEECEILIVEDNPEDAELMLRSLKKMHLANQVIHLEDGAEALDFILNQGAYAQRKNFIAPRVMLLDLKLPKVHGLEVLKVIKSNPDTKNIPVVIVTSSREDPDIKKAYELGANSYIVKPIDFKDFMDTLSHIGFYWMVVNERPN</sequence>
<evidence type="ECO:0000256" key="1">
    <source>
        <dbReference type="PROSITE-ProRule" id="PRU00169"/>
    </source>
</evidence>
<dbReference type="KEGG" id="blq:L21SP5_03917"/>
<organism evidence="3 4">
    <name type="scientific">Salinivirga cyanobacteriivorans</name>
    <dbReference type="NCBI Taxonomy" id="1307839"/>
    <lineage>
        <taxon>Bacteria</taxon>
        <taxon>Pseudomonadati</taxon>
        <taxon>Bacteroidota</taxon>
        <taxon>Bacteroidia</taxon>
        <taxon>Bacteroidales</taxon>
        <taxon>Salinivirgaceae</taxon>
        <taxon>Salinivirga</taxon>
    </lineage>
</organism>
<dbReference type="SUPFAM" id="SSF52172">
    <property type="entry name" value="CheY-like"/>
    <property type="match status" value="1"/>
</dbReference>
<dbReference type="InterPro" id="IPR011006">
    <property type="entry name" value="CheY-like_superfamily"/>
</dbReference>
<dbReference type="InterPro" id="IPR001789">
    <property type="entry name" value="Sig_transdc_resp-reg_receiver"/>
</dbReference>
<dbReference type="Gene3D" id="3.40.50.2300">
    <property type="match status" value="1"/>
</dbReference>
<keyword evidence="4" id="KW-1185">Reference proteome</keyword>
<reference evidence="3 4" key="1">
    <citation type="submission" date="2015-11" db="EMBL/GenBank/DDBJ databases">
        <title>Description and complete genome sequence of a novel strain predominating in hypersaline microbial mats and representing a new family of the Bacteriodetes phylum.</title>
        <authorList>
            <person name="Spring S."/>
            <person name="Bunk B."/>
            <person name="Sproer C."/>
            <person name="Klenk H.-P."/>
        </authorList>
    </citation>
    <scope>NUCLEOTIDE SEQUENCE [LARGE SCALE GENOMIC DNA]</scope>
    <source>
        <strain evidence="3 4">L21-Spi-D4</strain>
    </source>
</reference>
<evidence type="ECO:0000259" key="2">
    <source>
        <dbReference type="PROSITE" id="PS50110"/>
    </source>
</evidence>
<dbReference type="PANTHER" id="PTHR44520:SF1">
    <property type="entry name" value="TWO-COMPONENT SYSTEM REGULATORY PROTEIN"/>
    <property type="match status" value="1"/>
</dbReference>
<name>A0A0S2I5N2_9BACT</name>
<feature type="modified residue" description="4-aspartylphosphate" evidence="1">
    <location>
        <position position="68"/>
    </location>
</feature>
<dbReference type="SMART" id="SM00448">
    <property type="entry name" value="REC"/>
    <property type="match status" value="1"/>
</dbReference>
<dbReference type="STRING" id="1307839.L21SP5_03917"/>
<dbReference type="EMBL" id="CP013118">
    <property type="protein sequence ID" value="ALO17508.1"/>
    <property type="molecule type" value="Genomic_DNA"/>
</dbReference>